<dbReference type="FunFam" id="3.30.420.10:FF:000047">
    <property type="entry name" value="Ribonuclease HIII"/>
    <property type="match status" value="1"/>
</dbReference>
<keyword evidence="10 14" id="KW-0479">Metal-binding</keyword>
<evidence type="ECO:0000256" key="13">
    <source>
        <dbReference type="ARBA" id="ARBA00022842"/>
    </source>
</evidence>
<comment type="cofactor">
    <cofactor evidence="2">
        <name>Mg(2+)</name>
        <dbReference type="ChEBI" id="CHEBI:18420"/>
    </cofactor>
</comment>
<dbReference type="Pfam" id="PF11858">
    <property type="entry name" value="DUF3378"/>
    <property type="match status" value="1"/>
</dbReference>
<accession>A0A0A2USK1</accession>
<dbReference type="Proteomes" id="UP000030153">
    <property type="component" value="Unassembled WGS sequence"/>
</dbReference>
<dbReference type="PANTHER" id="PTHR10954:SF23">
    <property type="entry name" value="RIBONUCLEASE"/>
    <property type="match status" value="1"/>
</dbReference>
<keyword evidence="9 14" id="KW-0540">Nuclease</keyword>
<comment type="similarity">
    <text evidence="5 14">Belongs to the RNase HII family. RnhC subfamily.</text>
</comment>
<keyword evidence="13 14" id="KW-0460">Magnesium</keyword>
<dbReference type="GO" id="GO:0032299">
    <property type="term" value="C:ribonuclease H2 complex"/>
    <property type="evidence" value="ECO:0007669"/>
    <property type="project" value="TreeGrafter"/>
</dbReference>
<dbReference type="InterPro" id="IPR012337">
    <property type="entry name" value="RNaseH-like_sf"/>
</dbReference>
<comment type="caution">
    <text evidence="18">The sequence shown here is derived from an EMBL/GenBank/DDBJ whole genome shotgun (WGS) entry which is preliminary data.</text>
</comment>
<evidence type="ECO:0000256" key="11">
    <source>
        <dbReference type="ARBA" id="ARBA00022759"/>
    </source>
</evidence>
<evidence type="ECO:0000256" key="4">
    <source>
        <dbReference type="ARBA" id="ARBA00004496"/>
    </source>
</evidence>
<dbReference type="GO" id="GO:0006298">
    <property type="term" value="P:mismatch repair"/>
    <property type="evidence" value="ECO:0007669"/>
    <property type="project" value="TreeGrafter"/>
</dbReference>
<feature type="binding site" evidence="14 15">
    <location>
        <position position="104"/>
    </location>
    <ligand>
        <name>a divalent metal cation</name>
        <dbReference type="ChEBI" id="CHEBI:60240"/>
    </ligand>
</feature>
<keyword evidence="19" id="KW-1185">Reference proteome</keyword>
<feature type="binding site" evidence="14 15">
    <location>
        <position position="103"/>
    </location>
    <ligand>
        <name>a divalent metal cation</name>
        <dbReference type="ChEBI" id="CHEBI:60240"/>
    </ligand>
</feature>
<dbReference type="AlphaFoldDB" id="A0A0A2USK1"/>
<sequence length="314" mass="34855">MSQTVLKLPTSQLYKMQSYYKASLKGNPPPGAVFAAKVNGCSVTAYKSGKVLFQGPNHEQEASKWGTSNPSESKKKKTNKPSPTESTHAPPSSLYTSSHAGSDEAGTGDYFGPITVACAYVREDQIAGLKAAGVRDSKSLKDPQIEQIARKIVQMEIPYSLVTLHNEKYNQWQKKGWSQGKMKTMLHHHAYNKLLQKMSPNQPEGWVIDQFAERSIYEKHLRSEKATLQDNVYFLKKAESYSIAVAAASIIARTGFVRQMDKLSENAGIYLPKGASQKVDQAAAKLIETKGSDCLEQFAKVHFANTEKAYKWIK</sequence>
<keyword evidence="11 14" id="KW-0255">Endonuclease</keyword>
<dbReference type="CDD" id="cd06590">
    <property type="entry name" value="RNase_HII_bacteria_HIII_like"/>
    <property type="match status" value="1"/>
</dbReference>
<evidence type="ECO:0000256" key="14">
    <source>
        <dbReference type="HAMAP-Rule" id="MF_00053"/>
    </source>
</evidence>
<dbReference type="PROSITE" id="PS51975">
    <property type="entry name" value="RNASE_H_2"/>
    <property type="match status" value="1"/>
</dbReference>
<evidence type="ECO:0000259" key="17">
    <source>
        <dbReference type="PROSITE" id="PS51975"/>
    </source>
</evidence>
<protein>
    <recommendedName>
        <fullName evidence="7 14">Ribonuclease HIII</fullName>
        <shortName evidence="14">RNase HIII</shortName>
        <ecNumber evidence="6 14">3.1.26.4</ecNumber>
    </recommendedName>
</protein>
<dbReference type="CDD" id="cd14796">
    <property type="entry name" value="RNAse_HIII_N"/>
    <property type="match status" value="1"/>
</dbReference>
<dbReference type="InterPro" id="IPR036397">
    <property type="entry name" value="RNaseH_sf"/>
</dbReference>
<dbReference type="PIRSF" id="PIRSF037748">
    <property type="entry name" value="RnhC"/>
    <property type="match status" value="1"/>
</dbReference>
<feature type="compositionally biased region" description="Polar residues" evidence="16">
    <location>
        <begin position="89"/>
        <end position="100"/>
    </location>
</feature>
<dbReference type="Gene3D" id="3.30.420.10">
    <property type="entry name" value="Ribonuclease H-like superfamily/Ribonuclease H"/>
    <property type="match status" value="1"/>
</dbReference>
<name>A0A0A2USK1_9BACI</name>
<comment type="cofactor">
    <cofactor evidence="14 15">
        <name>Mn(2+)</name>
        <dbReference type="ChEBI" id="CHEBI:29035"/>
    </cofactor>
    <cofactor evidence="14 15">
        <name>Mg(2+)</name>
        <dbReference type="ChEBI" id="CHEBI:18420"/>
    </cofactor>
    <text evidence="14 15">Manganese or magnesium. Binds 1 divalent metal ion per monomer in the absence of substrate. May bind a second metal ion after substrate binding.</text>
</comment>
<keyword evidence="12 14" id="KW-0378">Hydrolase</keyword>
<evidence type="ECO:0000256" key="15">
    <source>
        <dbReference type="PROSITE-ProRule" id="PRU01319"/>
    </source>
</evidence>
<dbReference type="InterPro" id="IPR024567">
    <property type="entry name" value="RNase_HII/HIII_dom"/>
</dbReference>
<evidence type="ECO:0000256" key="9">
    <source>
        <dbReference type="ARBA" id="ARBA00022722"/>
    </source>
</evidence>
<dbReference type="GO" id="GO:0003723">
    <property type="term" value="F:RNA binding"/>
    <property type="evidence" value="ECO:0007669"/>
    <property type="project" value="UniProtKB-UniRule"/>
</dbReference>
<evidence type="ECO:0000256" key="2">
    <source>
        <dbReference type="ARBA" id="ARBA00001946"/>
    </source>
</evidence>
<dbReference type="eggNOG" id="COG1039">
    <property type="taxonomic scope" value="Bacteria"/>
</dbReference>
<dbReference type="Pfam" id="PF01351">
    <property type="entry name" value="RNase_HII"/>
    <property type="match status" value="1"/>
</dbReference>
<evidence type="ECO:0000313" key="18">
    <source>
        <dbReference type="EMBL" id="KGP90869.1"/>
    </source>
</evidence>
<dbReference type="GO" id="GO:0004523">
    <property type="term" value="F:RNA-DNA hybrid ribonuclease activity"/>
    <property type="evidence" value="ECO:0007669"/>
    <property type="project" value="UniProtKB-UniRule"/>
</dbReference>
<dbReference type="InterPro" id="IPR001352">
    <property type="entry name" value="RNase_HII/HIII"/>
</dbReference>
<evidence type="ECO:0000256" key="1">
    <source>
        <dbReference type="ARBA" id="ARBA00000077"/>
    </source>
</evidence>
<evidence type="ECO:0000256" key="8">
    <source>
        <dbReference type="ARBA" id="ARBA00022490"/>
    </source>
</evidence>
<evidence type="ECO:0000313" key="19">
    <source>
        <dbReference type="Proteomes" id="UP000030153"/>
    </source>
</evidence>
<dbReference type="InterPro" id="IPR004641">
    <property type="entry name" value="RNase_HIII"/>
</dbReference>
<evidence type="ECO:0000256" key="12">
    <source>
        <dbReference type="ARBA" id="ARBA00022801"/>
    </source>
</evidence>
<dbReference type="InterPro" id="IPR012295">
    <property type="entry name" value="TBP_dom_sf"/>
</dbReference>
<comment type="function">
    <text evidence="3 14">Endonuclease that specifically degrades the RNA of RNA-DNA hybrids.</text>
</comment>
<dbReference type="STRING" id="1385513.N780_02475"/>
<evidence type="ECO:0000256" key="10">
    <source>
        <dbReference type="ARBA" id="ARBA00022723"/>
    </source>
</evidence>
<evidence type="ECO:0000256" key="16">
    <source>
        <dbReference type="SAM" id="MobiDB-lite"/>
    </source>
</evidence>
<dbReference type="EMBL" id="AVBG01000009">
    <property type="protein sequence ID" value="KGP90869.1"/>
    <property type="molecule type" value="Genomic_DNA"/>
</dbReference>
<dbReference type="GO" id="GO:0005737">
    <property type="term" value="C:cytoplasm"/>
    <property type="evidence" value="ECO:0007669"/>
    <property type="project" value="UniProtKB-SubCell"/>
</dbReference>
<dbReference type="NCBIfam" id="TIGR00716">
    <property type="entry name" value="rnhC"/>
    <property type="match status" value="1"/>
</dbReference>
<evidence type="ECO:0000256" key="3">
    <source>
        <dbReference type="ARBA" id="ARBA00004065"/>
    </source>
</evidence>
<evidence type="ECO:0000256" key="6">
    <source>
        <dbReference type="ARBA" id="ARBA00012180"/>
    </source>
</evidence>
<comment type="catalytic activity">
    <reaction evidence="1 14 15">
        <text>Endonucleolytic cleavage to 5'-phosphomonoester.</text>
        <dbReference type="EC" id="3.1.26.4"/>
    </reaction>
</comment>
<keyword evidence="8 14" id="KW-0963">Cytoplasm</keyword>
<organism evidence="18 19">
    <name type="scientific">Pontibacillus chungwhensis BH030062</name>
    <dbReference type="NCBI Taxonomy" id="1385513"/>
    <lineage>
        <taxon>Bacteria</taxon>
        <taxon>Bacillati</taxon>
        <taxon>Bacillota</taxon>
        <taxon>Bacilli</taxon>
        <taxon>Bacillales</taxon>
        <taxon>Bacillaceae</taxon>
        <taxon>Pontibacillus</taxon>
    </lineage>
</organism>
<evidence type="ECO:0000256" key="7">
    <source>
        <dbReference type="ARBA" id="ARBA00021407"/>
    </source>
</evidence>
<dbReference type="HAMAP" id="MF_00053">
    <property type="entry name" value="RNase_HIII"/>
    <property type="match status" value="1"/>
</dbReference>
<dbReference type="SUPFAM" id="SSF53098">
    <property type="entry name" value="Ribonuclease H-like"/>
    <property type="match status" value="1"/>
</dbReference>
<feature type="domain" description="RNase H type-2" evidence="17">
    <location>
        <begin position="97"/>
        <end position="314"/>
    </location>
</feature>
<proteinExistence type="inferred from homology"/>
<gene>
    <name evidence="14" type="primary">rnhC</name>
    <name evidence="18" type="ORF">N780_02475</name>
</gene>
<feature type="binding site" evidence="14 15">
    <location>
        <position position="209"/>
    </location>
    <ligand>
        <name>a divalent metal cation</name>
        <dbReference type="ChEBI" id="CHEBI:60240"/>
    </ligand>
</feature>
<comment type="subcellular location">
    <subcellularLocation>
        <location evidence="4 14">Cytoplasm</location>
    </subcellularLocation>
</comment>
<dbReference type="PANTHER" id="PTHR10954">
    <property type="entry name" value="RIBONUCLEASE H2 SUBUNIT A"/>
    <property type="match status" value="1"/>
</dbReference>
<reference evidence="18 19" key="1">
    <citation type="submission" date="2013-08" db="EMBL/GenBank/DDBJ databases">
        <title>Genome of Pontibacillus chungwhensis.</title>
        <authorList>
            <person name="Wang Q."/>
            <person name="Wang G."/>
        </authorList>
    </citation>
    <scope>NUCLEOTIDE SEQUENCE [LARGE SCALE GENOMIC DNA]</scope>
    <source>
        <strain evidence="18 19">BH030062</strain>
    </source>
</reference>
<evidence type="ECO:0000256" key="5">
    <source>
        <dbReference type="ARBA" id="ARBA00008378"/>
    </source>
</evidence>
<dbReference type="GO" id="GO:0000287">
    <property type="term" value="F:magnesium ion binding"/>
    <property type="evidence" value="ECO:0007669"/>
    <property type="project" value="UniProtKB-UniRule"/>
</dbReference>
<dbReference type="OrthoDB" id="9777935at2"/>
<dbReference type="EC" id="3.1.26.4" evidence="6 14"/>
<feature type="region of interest" description="Disordered" evidence="16">
    <location>
        <begin position="57"/>
        <end position="101"/>
    </location>
</feature>
<dbReference type="Gene3D" id="3.30.310.10">
    <property type="entry name" value="TATA-Binding Protein"/>
    <property type="match status" value="1"/>
</dbReference>
<dbReference type="GO" id="GO:0043137">
    <property type="term" value="P:DNA replication, removal of RNA primer"/>
    <property type="evidence" value="ECO:0007669"/>
    <property type="project" value="TreeGrafter"/>
</dbReference>
<dbReference type="RefSeq" id="WP_036784519.1">
    <property type="nucleotide sequence ID" value="NZ_AVBG01000009.1"/>
</dbReference>
<dbReference type="InterPro" id="IPR024568">
    <property type="entry name" value="RNase_HIII_N"/>
</dbReference>